<dbReference type="EMBL" id="AMQM01000975">
    <property type="status" value="NOT_ANNOTATED_CDS"/>
    <property type="molecule type" value="Genomic_DNA"/>
</dbReference>
<reference evidence="4" key="3">
    <citation type="submission" date="2015-06" db="UniProtKB">
        <authorList>
            <consortium name="EnsemblMetazoa"/>
        </authorList>
    </citation>
    <scope>IDENTIFICATION</scope>
</reference>
<feature type="compositionally biased region" description="Basic and acidic residues" evidence="2">
    <location>
        <begin position="1"/>
        <end position="32"/>
    </location>
</feature>
<dbReference type="InParanoid" id="T1FQD0"/>
<gene>
    <name evidence="4" type="primary">20211027</name>
    <name evidence="3" type="ORF">HELRODRAFT_188788</name>
</gene>
<name>T1FQD0_HELRO</name>
<reference evidence="3 5" key="2">
    <citation type="journal article" date="2013" name="Nature">
        <title>Insights into bilaterian evolution from three spiralian genomes.</title>
        <authorList>
            <person name="Simakov O."/>
            <person name="Marletaz F."/>
            <person name="Cho S.J."/>
            <person name="Edsinger-Gonzales E."/>
            <person name="Havlak P."/>
            <person name="Hellsten U."/>
            <person name="Kuo D.H."/>
            <person name="Larsson T."/>
            <person name="Lv J."/>
            <person name="Arendt D."/>
            <person name="Savage R."/>
            <person name="Osoegawa K."/>
            <person name="de Jong P."/>
            <person name="Grimwood J."/>
            <person name="Chapman J.A."/>
            <person name="Shapiro H."/>
            <person name="Aerts A."/>
            <person name="Otillar R.P."/>
            <person name="Terry A.Y."/>
            <person name="Boore J.L."/>
            <person name="Grigoriev I.V."/>
            <person name="Lindberg D.R."/>
            <person name="Seaver E.C."/>
            <person name="Weisblat D.A."/>
            <person name="Putnam N.H."/>
            <person name="Rokhsar D.S."/>
        </authorList>
    </citation>
    <scope>NUCLEOTIDE SEQUENCE</scope>
</reference>
<organism evidence="4 5">
    <name type="scientific">Helobdella robusta</name>
    <name type="common">Californian leech</name>
    <dbReference type="NCBI Taxonomy" id="6412"/>
    <lineage>
        <taxon>Eukaryota</taxon>
        <taxon>Metazoa</taxon>
        <taxon>Spiralia</taxon>
        <taxon>Lophotrochozoa</taxon>
        <taxon>Annelida</taxon>
        <taxon>Clitellata</taxon>
        <taxon>Hirudinea</taxon>
        <taxon>Rhynchobdellida</taxon>
        <taxon>Glossiphoniidae</taxon>
        <taxon>Helobdella</taxon>
    </lineage>
</organism>
<dbReference type="CTD" id="20211027"/>
<dbReference type="GeneID" id="20211027"/>
<evidence type="ECO:0000313" key="3">
    <source>
        <dbReference type="EMBL" id="ESO02642.1"/>
    </source>
</evidence>
<evidence type="ECO:0000313" key="5">
    <source>
        <dbReference type="Proteomes" id="UP000015101"/>
    </source>
</evidence>
<dbReference type="EMBL" id="KB096742">
    <property type="protein sequence ID" value="ESO02642.1"/>
    <property type="molecule type" value="Genomic_DNA"/>
</dbReference>
<evidence type="ECO:0000313" key="4">
    <source>
        <dbReference type="EnsemblMetazoa" id="HelroP188788"/>
    </source>
</evidence>
<protein>
    <submittedName>
        <fullName evidence="3 4">Uncharacterized protein</fullName>
    </submittedName>
</protein>
<dbReference type="RefSeq" id="XP_009020050.1">
    <property type="nucleotide sequence ID" value="XM_009021802.1"/>
</dbReference>
<dbReference type="EnsemblMetazoa" id="HelroT188788">
    <property type="protein sequence ID" value="HelroP188788"/>
    <property type="gene ID" value="HelroG188788"/>
</dbReference>
<dbReference type="Proteomes" id="UP000015101">
    <property type="component" value="Unassembled WGS sequence"/>
</dbReference>
<accession>T1FQD0</accession>
<proteinExistence type="predicted"/>
<feature type="region of interest" description="Disordered" evidence="2">
    <location>
        <begin position="1"/>
        <end position="37"/>
    </location>
</feature>
<dbReference type="KEGG" id="hro:HELRODRAFT_188788"/>
<evidence type="ECO:0000256" key="1">
    <source>
        <dbReference type="SAM" id="Coils"/>
    </source>
</evidence>
<sequence>MNPEENKDKEEKREKSPEKEKEEKKEEAENQQRVHSNVDMILPPCELETIFAKNILMPSNPLPSSITSSIISPFEMELTELKVKVACLEKTSAALKLELKCAELQVEAKDRVDKQKTRLIELLDHKVQSLESKNNRLIEMVEGLIEEKQSRSNRLLDATKSMETLTSKLENSARVQQELRHNNEELKKMLNNMQNKGSQIAKLAKEKLVKYKDENERMQGELDDYKQSAEVLSADFAPEWDMLNDLGSQLQGKLSAAKTSETSESTAEILLSADGLNNEIKNKVANIQTETIATVSKYANANEKLLTQVNNLKQSICDLQKLSDKTLKETATPSLVELAELRDAISNLSAELGTRL</sequence>
<evidence type="ECO:0000256" key="2">
    <source>
        <dbReference type="SAM" id="MobiDB-lite"/>
    </source>
</evidence>
<keyword evidence="5" id="KW-1185">Reference proteome</keyword>
<feature type="coiled-coil region" evidence="1">
    <location>
        <begin position="78"/>
        <end position="235"/>
    </location>
</feature>
<keyword evidence="1" id="KW-0175">Coiled coil</keyword>
<dbReference type="AlphaFoldDB" id="T1FQD0"/>
<dbReference type="HOGENOM" id="CLU_779087_0_0_1"/>
<reference evidence="5" key="1">
    <citation type="submission" date="2012-12" db="EMBL/GenBank/DDBJ databases">
        <authorList>
            <person name="Hellsten U."/>
            <person name="Grimwood J."/>
            <person name="Chapman J.A."/>
            <person name="Shapiro H."/>
            <person name="Aerts A."/>
            <person name="Otillar R.P."/>
            <person name="Terry A.Y."/>
            <person name="Boore J.L."/>
            <person name="Simakov O."/>
            <person name="Marletaz F."/>
            <person name="Cho S.-J."/>
            <person name="Edsinger-Gonzales E."/>
            <person name="Havlak P."/>
            <person name="Kuo D.-H."/>
            <person name="Larsson T."/>
            <person name="Lv J."/>
            <person name="Arendt D."/>
            <person name="Savage R."/>
            <person name="Osoegawa K."/>
            <person name="de Jong P."/>
            <person name="Lindberg D.R."/>
            <person name="Seaver E.C."/>
            <person name="Weisblat D.A."/>
            <person name="Putnam N.H."/>
            <person name="Grigoriev I.V."/>
            <person name="Rokhsar D.S."/>
        </authorList>
    </citation>
    <scope>NUCLEOTIDE SEQUENCE</scope>
</reference>